<gene>
    <name evidence="2" type="ORF">IC229_34575</name>
</gene>
<dbReference type="InterPro" id="IPR007627">
    <property type="entry name" value="RNA_pol_sigma70_r2"/>
</dbReference>
<dbReference type="GO" id="GO:0003700">
    <property type="term" value="F:DNA-binding transcription factor activity"/>
    <property type="evidence" value="ECO:0007669"/>
    <property type="project" value="InterPro"/>
</dbReference>
<organism evidence="2 3">
    <name type="scientific">Spirosoma profusum</name>
    <dbReference type="NCBI Taxonomy" id="2771354"/>
    <lineage>
        <taxon>Bacteria</taxon>
        <taxon>Pseudomonadati</taxon>
        <taxon>Bacteroidota</taxon>
        <taxon>Cytophagia</taxon>
        <taxon>Cytophagales</taxon>
        <taxon>Cytophagaceae</taxon>
        <taxon>Spirosoma</taxon>
    </lineage>
</organism>
<evidence type="ECO:0000313" key="2">
    <source>
        <dbReference type="EMBL" id="MBD2705779.1"/>
    </source>
</evidence>
<feature type="domain" description="RNA polymerase sigma-70 region 2" evidence="1">
    <location>
        <begin position="16"/>
        <end position="49"/>
    </location>
</feature>
<dbReference type="Proteomes" id="UP000598820">
    <property type="component" value="Unassembled WGS sequence"/>
</dbReference>
<dbReference type="GO" id="GO:0006352">
    <property type="term" value="P:DNA-templated transcription initiation"/>
    <property type="evidence" value="ECO:0007669"/>
    <property type="project" value="InterPro"/>
</dbReference>
<protein>
    <recommendedName>
        <fullName evidence="1">RNA polymerase sigma-70 region 2 domain-containing protein</fullName>
    </recommendedName>
</protein>
<name>A0A927AWP4_9BACT</name>
<evidence type="ECO:0000259" key="1">
    <source>
        <dbReference type="Pfam" id="PF04542"/>
    </source>
</evidence>
<proteinExistence type="predicted"/>
<dbReference type="EMBL" id="JACWZY010000071">
    <property type="protein sequence ID" value="MBD2705779.1"/>
    <property type="molecule type" value="Genomic_DNA"/>
</dbReference>
<comment type="caution">
    <text evidence="2">The sequence shown here is derived from an EMBL/GenBank/DDBJ whole genome shotgun (WGS) entry which is preliminary data.</text>
</comment>
<dbReference type="Pfam" id="PF04542">
    <property type="entry name" value="Sigma70_r2"/>
    <property type="match status" value="1"/>
</dbReference>
<evidence type="ECO:0000313" key="3">
    <source>
        <dbReference type="Proteomes" id="UP000598820"/>
    </source>
</evidence>
<dbReference type="InterPro" id="IPR013325">
    <property type="entry name" value="RNA_pol_sigma_r2"/>
</dbReference>
<keyword evidence="3" id="KW-1185">Reference proteome</keyword>
<sequence>MNMANPLSELVAKWPHYQPMILSYLRKLVNDKSIAQDISQEFFLKVYRLVIILSIPSLISARGYSK</sequence>
<reference evidence="2" key="1">
    <citation type="submission" date="2020-09" db="EMBL/GenBank/DDBJ databases">
        <authorList>
            <person name="Kim M.K."/>
        </authorList>
    </citation>
    <scope>NUCLEOTIDE SEQUENCE</scope>
    <source>
        <strain evidence="2">BT702</strain>
    </source>
</reference>
<dbReference type="SUPFAM" id="SSF88946">
    <property type="entry name" value="Sigma2 domain of RNA polymerase sigma factors"/>
    <property type="match status" value="1"/>
</dbReference>
<accession>A0A927AWP4</accession>
<dbReference type="AlphaFoldDB" id="A0A927AWP4"/>
<dbReference type="Gene3D" id="1.10.1740.10">
    <property type="match status" value="1"/>
</dbReference>